<proteinExistence type="inferred from homology"/>
<accession>A0A972FM30</accession>
<dbReference type="InterPro" id="IPR010130">
    <property type="entry name" value="T1SS_OMP_TolC"/>
</dbReference>
<feature type="chain" id="PRO_5037286675" evidence="8">
    <location>
        <begin position="20"/>
        <end position="431"/>
    </location>
</feature>
<evidence type="ECO:0000256" key="2">
    <source>
        <dbReference type="ARBA" id="ARBA00007613"/>
    </source>
</evidence>
<comment type="similarity">
    <text evidence="2">Belongs to the outer membrane factor (OMF) (TC 1.B.17) family.</text>
</comment>
<gene>
    <name evidence="9" type="ORF">GPA21_17605</name>
</gene>
<comment type="caution">
    <text evidence="9">The sequence shown here is derived from an EMBL/GenBank/DDBJ whole genome shotgun (WGS) entry which is preliminary data.</text>
</comment>
<dbReference type="Pfam" id="PF02321">
    <property type="entry name" value="OEP"/>
    <property type="match status" value="2"/>
</dbReference>
<feature type="signal peptide" evidence="8">
    <location>
        <begin position="1"/>
        <end position="19"/>
    </location>
</feature>
<comment type="subcellular location">
    <subcellularLocation>
        <location evidence="1">Cell outer membrane</location>
    </subcellularLocation>
</comment>
<dbReference type="AlphaFoldDB" id="A0A972FM30"/>
<dbReference type="Gene3D" id="1.20.1600.10">
    <property type="entry name" value="Outer membrane efflux proteins (OEP)"/>
    <property type="match status" value="1"/>
</dbReference>
<dbReference type="SUPFAM" id="SSF56954">
    <property type="entry name" value="Outer membrane efflux proteins (OEP)"/>
    <property type="match status" value="1"/>
</dbReference>
<dbReference type="InterPro" id="IPR051906">
    <property type="entry name" value="TolC-like"/>
</dbReference>
<evidence type="ECO:0000313" key="9">
    <source>
        <dbReference type="EMBL" id="NMG04771.1"/>
    </source>
</evidence>
<evidence type="ECO:0000256" key="4">
    <source>
        <dbReference type="ARBA" id="ARBA00022452"/>
    </source>
</evidence>
<reference evidence="9" key="1">
    <citation type="submission" date="2019-12" db="EMBL/GenBank/DDBJ databases">
        <title>Comparative genomics gives insights into the taxonomy of the Azoarcus-Aromatoleum group and reveals separate origins of nif in the plant-associated Azoarcus and non-plant-associated Aromatoleum sub-groups.</title>
        <authorList>
            <person name="Lafos M."/>
            <person name="Maluk M."/>
            <person name="Batista M."/>
            <person name="Junghare M."/>
            <person name="Carmona M."/>
            <person name="Faoro H."/>
            <person name="Cruz L.M."/>
            <person name="Battistoni F."/>
            <person name="De Souza E."/>
            <person name="Pedrosa F."/>
            <person name="Chen W.-M."/>
            <person name="Poole P.S."/>
            <person name="Dixon R.A."/>
            <person name="James E.K."/>
        </authorList>
    </citation>
    <scope>NUCLEOTIDE SEQUENCE</scope>
    <source>
        <strain evidence="9">NSC3</strain>
    </source>
</reference>
<evidence type="ECO:0000256" key="6">
    <source>
        <dbReference type="ARBA" id="ARBA00023136"/>
    </source>
</evidence>
<dbReference type="GO" id="GO:0009279">
    <property type="term" value="C:cell outer membrane"/>
    <property type="evidence" value="ECO:0007669"/>
    <property type="project" value="UniProtKB-SubCell"/>
</dbReference>
<dbReference type="InterPro" id="IPR003423">
    <property type="entry name" value="OMP_efflux"/>
</dbReference>
<keyword evidence="10" id="KW-1185">Reference proteome</keyword>
<keyword evidence="3" id="KW-0813">Transport</keyword>
<evidence type="ECO:0000256" key="7">
    <source>
        <dbReference type="ARBA" id="ARBA00023237"/>
    </source>
</evidence>
<dbReference type="GO" id="GO:1990281">
    <property type="term" value="C:efflux pump complex"/>
    <property type="evidence" value="ECO:0007669"/>
    <property type="project" value="TreeGrafter"/>
</dbReference>
<dbReference type="RefSeq" id="WP_168989409.1">
    <property type="nucleotide sequence ID" value="NZ_CAWPHM010000060.1"/>
</dbReference>
<keyword evidence="7" id="KW-0998">Cell outer membrane</keyword>
<dbReference type="PANTHER" id="PTHR30026:SF20">
    <property type="entry name" value="OUTER MEMBRANE PROTEIN TOLC"/>
    <property type="match status" value="1"/>
</dbReference>
<dbReference type="PANTHER" id="PTHR30026">
    <property type="entry name" value="OUTER MEMBRANE PROTEIN TOLC"/>
    <property type="match status" value="1"/>
</dbReference>
<name>A0A972FM30_9RHOO</name>
<evidence type="ECO:0000256" key="8">
    <source>
        <dbReference type="SAM" id="SignalP"/>
    </source>
</evidence>
<evidence type="ECO:0000256" key="1">
    <source>
        <dbReference type="ARBA" id="ARBA00004442"/>
    </source>
</evidence>
<keyword evidence="4" id="KW-1134">Transmembrane beta strand</keyword>
<dbReference type="GO" id="GO:0015288">
    <property type="term" value="F:porin activity"/>
    <property type="evidence" value="ECO:0007669"/>
    <property type="project" value="TreeGrafter"/>
</dbReference>
<dbReference type="NCBIfam" id="TIGR01844">
    <property type="entry name" value="type_I_sec_TolC"/>
    <property type="match status" value="1"/>
</dbReference>
<dbReference type="GO" id="GO:0015562">
    <property type="term" value="F:efflux transmembrane transporter activity"/>
    <property type="evidence" value="ECO:0007669"/>
    <property type="project" value="InterPro"/>
</dbReference>
<protein>
    <submittedName>
        <fullName evidence="9">TolC family outer membrane protein</fullName>
    </submittedName>
</protein>
<keyword evidence="5" id="KW-0812">Transmembrane</keyword>
<organism evidence="9 10">
    <name type="scientific">Azoarcus taiwanensis</name>
    <dbReference type="NCBI Taxonomy" id="666964"/>
    <lineage>
        <taxon>Bacteria</taxon>
        <taxon>Pseudomonadati</taxon>
        <taxon>Pseudomonadota</taxon>
        <taxon>Betaproteobacteria</taxon>
        <taxon>Rhodocyclales</taxon>
        <taxon>Zoogloeaceae</taxon>
        <taxon>Azoarcus</taxon>
    </lineage>
</organism>
<dbReference type="Proteomes" id="UP000599523">
    <property type="component" value="Unassembled WGS sequence"/>
</dbReference>
<dbReference type="EMBL" id="WTVM01000154">
    <property type="protein sequence ID" value="NMG04771.1"/>
    <property type="molecule type" value="Genomic_DNA"/>
</dbReference>
<evidence type="ECO:0000313" key="10">
    <source>
        <dbReference type="Proteomes" id="UP000599523"/>
    </source>
</evidence>
<evidence type="ECO:0000256" key="5">
    <source>
        <dbReference type="ARBA" id="ARBA00022692"/>
    </source>
</evidence>
<keyword evidence="6" id="KW-0472">Membrane</keyword>
<keyword evidence="8" id="KW-0732">Signal</keyword>
<sequence>MKRFLAAVIVAAFPAFSGAADLLDVYREAVTQDARFAAARAEFEAGRERAVQGRAALLPNIGASGSVTRNWVDPSGQPSSSFTGNAWGVQLTQPLFRMQNRIAAEQGELQTELAEVQFELARQDLILRVSDAYFNVLNAQDALEAVTQLQTAAAEQLEIAKTSFEVGTVTITDVHEAQSRFDLASAQVIAAQNELDVRRDALTQLIGSDPGELARLRPEVELSRPAPDNAADWVSAAELAGFGVQIQHLARELASREASRASAGHLPTVDLVASQSWSHRQNSAQAPRTSATAVGVQLNVPLYAGGSISSREREAAALLTKADFDLEGARRDAALSARQAYLGVTSGLARIRALEAAEVSSLSALEATRLGFEVGVRINIDVLNAQSQLADTRRELASARYDTLLAQLRLKAAAGTLDEEDLEVVNTLLGH</sequence>
<evidence type="ECO:0000256" key="3">
    <source>
        <dbReference type="ARBA" id="ARBA00022448"/>
    </source>
</evidence>